<feature type="region of interest" description="Disordered" evidence="1">
    <location>
        <begin position="134"/>
        <end position="156"/>
    </location>
</feature>
<evidence type="ECO:0000313" key="3">
    <source>
        <dbReference type="EMBL" id="OQE17908.1"/>
    </source>
</evidence>
<dbReference type="Gene3D" id="1.20.1280.50">
    <property type="match status" value="1"/>
</dbReference>
<dbReference type="OrthoDB" id="3481585at2759"/>
<gene>
    <name evidence="3" type="ORF">PENSTE_c019G03861</name>
</gene>
<feature type="domain" description="F-box" evidence="2">
    <location>
        <begin position="1"/>
        <end position="49"/>
    </location>
</feature>
<proteinExistence type="predicted"/>
<evidence type="ECO:0000259" key="2">
    <source>
        <dbReference type="PROSITE" id="PS50181"/>
    </source>
</evidence>
<dbReference type="EMBL" id="MLKD01000019">
    <property type="protein sequence ID" value="OQE17908.1"/>
    <property type="molecule type" value="Genomic_DNA"/>
</dbReference>
<keyword evidence="4" id="KW-1185">Reference proteome</keyword>
<sequence>MASLTTIPVELQCAIIRFLDPIGLISTSQTSRHFRKIIQPSQKHFIERLLQLECDEKEGGIIPLFDPTTNDLSPGWTTPEWKAMRWACSRCLRLLSHDHFNTQSLLKLAYRKPLPGSTASIHISTWDITPKANPYLPHTTRAKRNQSEQNIEEKSTRRRYTLTLSNRWKEPAYSPRAGETYHELLNCGWEVFENMPLSNYIHMDPEEKKSIFKAERESIENIRCGYNRHLRKCHECKYQSGQMRIDLIGENGTTKIPYTRGRQYRIPTKIDRFYPRFWENLENKRPTADPPSYAIYRDNVCDRFWTMHMVRCPYCEKWKEHRAFYSGVNVSDTSFYRTLHVGRLTPKEIDEMCCFHCYANKQGPGPLGIFLANRLKKDLLLKTIELTFRLGHGFHSLLYEPQLKKLPKAMQEETRNIATEPNIIAKDKDRHQSPALKCYTVEELGFLRERYDMWMAMRARVLDSPKAKLIHQREEGTVNCWLVIWIHMYDDMEAFYKWLLAVHDEIGRKPEKLAEWALNGSIEEMPPVRTEPYIRQPW</sequence>
<organism evidence="3 4">
    <name type="scientific">Penicillium steckii</name>
    <dbReference type="NCBI Taxonomy" id="303698"/>
    <lineage>
        <taxon>Eukaryota</taxon>
        <taxon>Fungi</taxon>
        <taxon>Dikarya</taxon>
        <taxon>Ascomycota</taxon>
        <taxon>Pezizomycotina</taxon>
        <taxon>Eurotiomycetes</taxon>
        <taxon>Eurotiomycetidae</taxon>
        <taxon>Eurotiales</taxon>
        <taxon>Aspergillaceae</taxon>
        <taxon>Penicillium</taxon>
    </lineage>
</organism>
<dbReference type="Pfam" id="PF00646">
    <property type="entry name" value="F-box"/>
    <property type="match status" value="1"/>
</dbReference>
<reference evidence="4" key="1">
    <citation type="journal article" date="2017" name="Nat. Microbiol.">
        <title>Global analysis of biosynthetic gene clusters reveals vast potential of secondary metabolite production in Penicillium species.</title>
        <authorList>
            <person name="Nielsen J.C."/>
            <person name="Grijseels S."/>
            <person name="Prigent S."/>
            <person name="Ji B."/>
            <person name="Dainat J."/>
            <person name="Nielsen K.F."/>
            <person name="Frisvad J.C."/>
            <person name="Workman M."/>
            <person name="Nielsen J."/>
        </authorList>
    </citation>
    <scope>NUCLEOTIDE SEQUENCE [LARGE SCALE GENOMIC DNA]</scope>
    <source>
        <strain evidence="4">IBT 24891</strain>
    </source>
</reference>
<dbReference type="CDD" id="cd09917">
    <property type="entry name" value="F-box_SF"/>
    <property type="match status" value="1"/>
</dbReference>
<dbReference type="Proteomes" id="UP000191285">
    <property type="component" value="Unassembled WGS sequence"/>
</dbReference>
<dbReference type="AlphaFoldDB" id="A0A1V6SVF3"/>
<comment type="caution">
    <text evidence="3">The sequence shown here is derived from an EMBL/GenBank/DDBJ whole genome shotgun (WGS) entry which is preliminary data.</text>
</comment>
<dbReference type="InterPro" id="IPR001810">
    <property type="entry name" value="F-box_dom"/>
</dbReference>
<accession>A0A1V6SVF3</accession>
<evidence type="ECO:0000256" key="1">
    <source>
        <dbReference type="SAM" id="MobiDB-lite"/>
    </source>
</evidence>
<evidence type="ECO:0000313" key="4">
    <source>
        <dbReference type="Proteomes" id="UP000191285"/>
    </source>
</evidence>
<dbReference type="SUPFAM" id="SSF81383">
    <property type="entry name" value="F-box domain"/>
    <property type="match status" value="1"/>
</dbReference>
<dbReference type="PROSITE" id="PS50181">
    <property type="entry name" value="FBOX"/>
    <property type="match status" value="1"/>
</dbReference>
<protein>
    <recommendedName>
        <fullName evidence="2">F-box domain-containing protein</fullName>
    </recommendedName>
</protein>
<name>A0A1V6SVF3_9EURO</name>
<dbReference type="InterPro" id="IPR036047">
    <property type="entry name" value="F-box-like_dom_sf"/>
</dbReference>